<reference evidence="13" key="1">
    <citation type="submission" date="2021-03" db="EMBL/GenBank/DDBJ databases">
        <authorList>
            <person name="Li Z."/>
            <person name="Yang C."/>
        </authorList>
    </citation>
    <scope>NUCLEOTIDE SEQUENCE</scope>
    <source>
        <strain evidence="13">Dzin_1.0</strain>
        <tissue evidence="13">Leaf</tissue>
    </source>
</reference>
<evidence type="ECO:0000256" key="6">
    <source>
        <dbReference type="ARBA" id="ARBA00023065"/>
    </source>
</evidence>
<dbReference type="InterPro" id="IPR003938">
    <property type="entry name" value="K_chnl_volt-dep_EAG/ELK/ERG"/>
</dbReference>
<feature type="region of interest" description="Disordered" evidence="10">
    <location>
        <begin position="1"/>
        <end position="26"/>
    </location>
</feature>
<keyword evidence="5 11" id="KW-1133">Transmembrane helix</keyword>
<dbReference type="Gene3D" id="1.10.287.70">
    <property type="match status" value="1"/>
</dbReference>
<dbReference type="GO" id="GO:0005249">
    <property type="term" value="F:voltage-gated potassium channel activity"/>
    <property type="evidence" value="ECO:0007669"/>
    <property type="project" value="InterPro"/>
</dbReference>
<evidence type="ECO:0000256" key="11">
    <source>
        <dbReference type="SAM" id="Phobius"/>
    </source>
</evidence>
<feature type="transmembrane region" description="Helical" evidence="11">
    <location>
        <begin position="260"/>
        <end position="281"/>
    </location>
</feature>
<keyword evidence="14" id="KW-1185">Reference proteome</keyword>
<dbReference type="SUPFAM" id="SSF81324">
    <property type="entry name" value="Voltage-gated potassium channels"/>
    <property type="match status" value="1"/>
</dbReference>
<dbReference type="PANTHER" id="PTHR45651:SF52">
    <property type="entry name" value="CYCLIC NUCLEOTIDE-GATED ION CHANNEL 5-RELATED"/>
    <property type="match status" value="1"/>
</dbReference>
<dbReference type="EMBL" id="JAGGNH010000008">
    <property type="protein sequence ID" value="KAJ0966326.1"/>
    <property type="molecule type" value="Genomic_DNA"/>
</dbReference>
<dbReference type="AlphaFoldDB" id="A0A9D5C434"/>
<dbReference type="PANTHER" id="PTHR45651">
    <property type="entry name" value="CYCLIC NUCLEOTIDE-GATED ION CHANNEL 15-RELATED-RELATED"/>
    <property type="match status" value="1"/>
</dbReference>
<dbReference type="Pfam" id="PF00520">
    <property type="entry name" value="Ion_trans"/>
    <property type="match status" value="1"/>
</dbReference>
<evidence type="ECO:0000256" key="10">
    <source>
        <dbReference type="SAM" id="MobiDB-lite"/>
    </source>
</evidence>
<evidence type="ECO:0000256" key="2">
    <source>
        <dbReference type="ARBA" id="ARBA00010486"/>
    </source>
</evidence>
<protein>
    <recommendedName>
        <fullName evidence="12">Cyclic nucleotide-binding domain-containing protein</fullName>
    </recommendedName>
</protein>
<comment type="similarity">
    <text evidence="2">Belongs to the cyclic nucleotide-gated cation channel (TC 1.A.1.5) family.</text>
</comment>
<organism evidence="13 14">
    <name type="scientific">Dioscorea zingiberensis</name>
    <dbReference type="NCBI Taxonomy" id="325984"/>
    <lineage>
        <taxon>Eukaryota</taxon>
        <taxon>Viridiplantae</taxon>
        <taxon>Streptophyta</taxon>
        <taxon>Embryophyta</taxon>
        <taxon>Tracheophyta</taxon>
        <taxon>Spermatophyta</taxon>
        <taxon>Magnoliopsida</taxon>
        <taxon>Liliopsida</taxon>
        <taxon>Dioscoreales</taxon>
        <taxon>Dioscoreaceae</taxon>
        <taxon>Dioscorea</taxon>
    </lineage>
</organism>
<dbReference type="InterPro" id="IPR000595">
    <property type="entry name" value="cNMP-bd_dom"/>
</dbReference>
<feature type="compositionally biased region" description="Polar residues" evidence="10">
    <location>
        <begin position="16"/>
        <end position="26"/>
    </location>
</feature>
<sequence>MDGQREKFLRLEESSPRSFASDMSRTTKCGFNIDGLSHRPNQPSKSLKNGVKKGSEGLKSIGRSLRFGVSRAVFPEDLKVSEKKIFDPQDKFLVRWNRFFVVSCILAVSVDPLFFYLPVYDNDANCLGIDHNLAIASTTLRTIIDAFYLIRMALQFRTAYIAPSSRVFGRGELVIDPAQIAKRYLRSHFFIDFLALLPLPQIVIWRFLHNSHGSDVLATKNALLFIVLLQYIPRFFRLFPLTSELKRTSGVFAETAWAGAAYYLLWYILISHIVGAFWYLLAVERKDDCWHSACHNNSSVCQPDYLYCGNSGLVGYEKWHNISDSVLSEKCTADGDNPPFNYGIYQSALHSGIVSSKKFLSKYCYSLWWGLQNLSTLGQGLQTSTYPGEVIFSIALAILGLVLFALLIGNMQTYLQSLTIRLEEMRIKRRDSEQWMHHRLLPQELRERVRRYDQYKWLETRGVDEEILVQSLPKDLRRDIKRHLCLALVRRVPLFEDMDERLLDAICERLKPTLYTENTYIVREGDPVDEMLFIIRGRLESVTTDGGRSGFFNRGLLKEGDFCGDELLTWALDPKSGANLPSSTRTVKALTEVEAFALIADELKFVASQFRRLHSRQVQHTFRFYSQHWRTWAACFIQAAWRRYTKRKIAELRRKEEEAAFGDTATGVSSSLGTTIYVSRFAANALRGVHKLRNTKSALELVKLQKPPEPDFSADAD</sequence>
<dbReference type="CDD" id="cd00038">
    <property type="entry name" value="CAP_ED"/>
    <property type="match status" value="1"/>
</dbReference>
<evidence type="ECO:0000256" key="7">
    <source>
        <dbReference type="ARBA" id="ARBA00023136"/>
    </source>
</evidence>
<comment type="subcellular location">
    <subcellularLocation>
        <location evidence="1">Endomembrane system</location>
        <topology evidence="1">Multi-pass membrane protein</topology>
    </subcellularLocation>
</comment>
<dbReference type="InterPro" id="IPR018490">
    <property type="entry name" value="cNMP-bd_dom_sf"/>
</dbReference>
<keyword evidence="3" id="KW-0813">Transport</keyword>
<feature type="transmembrane region" description="Helical" evidence="11">
    <location>
        <begin position="390"/>
        <end position="408"/>
    </location>
</feature>
<feature type="transmembrane region" description="Helical" evidence="11">
    <location>
        <begin position="99"/>
        <end position="119"/>
    </location>
</feature>
<dbReference type="SMART" id="SM00100">
    <property type="entry name" value="cNMP"/>
    <property type="match status" value="1"/>
</dbReference>
<dbReference type="InterPro" id="IPR005821">
    <property type="entry name" value="Ion_trans_dom"/>
</dbReference>
<gene>
    <name evidence="13" type="ORF">J5N97_027464</name>
</gene>
<dbReference type="GO" id="GO:0016020">
    <property type="term" value="C:membrane"/>
    <property type="evidence" value="ECO:0007669"/>
    <property type="project" value="InterPro"/>
</dbReference>
<dbReference type="FunFam" id="2.60.120.10:FF:000024">
    <property type="entry name" value="Cyclic nucleotide-gated ion channel 1"/>
    <property type="match status" value="1"/>
</dbReference>
<keyword evidence="7 11" id="KW-0472">Membrane</keyword>
<dbReference type="Pfam" id="PF00027">
    <property type="entry name" value="cNMP_binding"/>
    <property type="match status" value="1"/>
</dbReference>
<feature type="transmembrane region" description="Helical" evidence="11">
    <location>
        <begin position="189"/>
        <end position="208"/>
    </location>
</feature>
<dbReference type="FunFam" id="1.10.287.630:FF:000003">
    <property type="entry name" value="Cyclic nucleotide-gated ion channel 1"/>
    <property type="match status" value="1"/>
</dbReference>
<feature type="transmembrane region" description="Helical" evidence="11">
    <location>
        <begin position="131"/>
        <end position="150"/>
    </location>
</feature>
<reference evidence="13" key="2">
    <citation type="journal article" date="2022" name="Hortic Res">
        <title>The genome of Dioscorea zingiberensis sheds light on the biosynthesis, origin and evolution of the medicinally important diosgenin saponins.</title>
        <authorList>
            <person name="Li Y."/>
            <person name="Tan C."/>
            <person name="Li Z."/>
            <person name="Guo J."/>
            <person name="Li S."/>
            <person name="Chen X."/>
            <person name="Wang C."/>
            <person name="Dai X."/>
            <person name="Yang H."/>
            <person name="Song W."/>
            <person name="Hou L."/>
            <person name="Xu J."/>
            <person name="Tong Z."/>
            <person name="Xu A."/>
            <person name="Yuan X."/>
            <person name="Wang W."/>
            <person name="Yang Q."/>
            <person name="Chen L."/>
            <person name="Sun Z."/>
            <person name="Wang K."/>
            <person name="Pan B."/>
            <person name="Chen J."/>
            <person name="Bao Y."/>
            <person name="Liu F."/>
            <person name="Qi X."/>
            <person name="Gang D.R."/>
            <person name="Wen J."/>
            <person name="Li J."/>
        </authorList>
    </citation>
    <scope>NUCLEOTIDE SEQUENCE</scope>
    <source>
        <strain evidence="13">Dzin_1.0</strain>
    </source>
</reference>
<evidence type="ECO:0000256" key="8">
    <source>
        <dbReference type="ARBA" id="ARBA00023286"/>
    </source>
</evidence>
<evidence type="ECO:0000256" key="5">
    <source>
        <dbReference type="ARBA" id="ARBA00022989"/>
    </source>
</evidence>
<proteinExistence type="inferred from homology"/>
<dbReference type="PROSITE" id="PS50096">
    <property type="entry name" value="IQ"/>
    <property type="match status" value="1"/>
</dbReference>
<evidence type="ECO:0000256" key="9">
    <source>
        <dbReference type="ARBA" id="ARBA00023303"/>
    </source>
</evidence>
<keyword evidence="9" id="KW-0407">Ion channel</keyword>
<accession>A0A9D5C434</accession>
<evidence type="ECO:0000313" key="14">
    <source>
        <dbReference type="Proteomes" id="UP001085076"/>
    </source>
</evidence>
<feature type="compositionally biased region" description="Basic and acidic residues" evidence="10">
    <location>
        <begin position="1"/>
        <end position="15"/>
    </location>
</feature>
<dbReference type="Gene3D" id="1.10.287.630">
    <property type="entry name" value="Helix hairpin bin"/>
    <property type="match status" value="1"/>
</dbReference>
<evidence type="ECO:0000256" key="1">
    <source>
        <dbReference type="ARBA" id="ARBA00004127"/>
    </source>
</evidence>
<keyword evidence="8" id="KW-1071">Ligand-gated ion channel</keyword>
<keyword evidence="6" id="KW-0406">Ion transport</keyword>
<dbReference type="InterPro" id="IPR014710">
    <property type="entry name" value="RmlC-like_jellyroll"/>
</dbReference>
<name>A0A9D5C434_9LILI</name>
<keyword evidence="4 11" id="KW-0812">Transmembrane</keyword>
<dbReference type="PRINTS" id="PR01463">
    <property type="entry name" value="EAGCHANLFMLY"/>
</dbReference>
<dbReference type="SUPFAM" id="SSF51206">
    <property type="entry name" value="cAMP-binding domain-like"/>
    <property type="match status" value="1"/>
</dbReference>
<feature type="region of interest" description="Disordered" evidence="10">
    <location>
        <begin position="34"/>
        <end position="53"/>
    </location>
</feature>
<evidence type="ECO:0000256" key="4">
    <source>
        <dbReference type="ARBA" id="ARBA00022692"/>
    </source>
</evidence>
<evidence type="ECO:0000256" key="3">
    <source>
        <dbReference type="ARBA" id="ARBA00022448"/>
    </source>
</evidence>
<evidence type="ECO:0000259" key="12">
    <source>
        <dbReference type="PROSITE" id="PS50042"/>
    </source>
</evidence>
<evidence type="ECO:0000313" key="13">
    <source>
        <dbReference type="EMBL" id="KAJ0966326.1"/>
    </source>
</evidence>
<dbReference type="CDD" id="cd23767">
    <property type="entry name" value="IQCD"/>
    <property type="match status" value="1"/>
</dbReference>
<dbReference type="PROSITE" id="PS50042">
    <property type="entry name" value="CNMP_BINDING_3"/>
    <property type="match status" value="1"/>
</dbReference>
<comment type="caution">
    <text evidence="13">The sequence shown here is derived from an EMBL/GenBank/DDBJ whole genome shotgun (WGS) entry which is preliminary data.</text>
</comment>
<dbReference type="GO" id="GO:0012505">
    <property type="term" value="C:endomembrane system"/>
    <property type="evidence" value="ECO:0007669"/>
    <property type="project" value="UniProtKB-SubCell"/>
</dbReference>
<dbReference type="Proteomes" id="UP001085076">
    <property type="component" value="Miscellaneous, Linkage group lg08"/>
</dbReference>
<dbReference type="OrthoDB" id="421226at2759"/>
<feature type="domain" description="Cyclic nucleotide-binding" evidence="12">
    <location>
        <begin position="494"/>
        <end position="576"/>
    </location>
</feature>
<dbReference type="Gene3D" id="2.60.120.10">
    <property type="entry name" value="Jelly Rolls"/>
    <property type="match status" value="1"/>
</dbReference>